<sequence>MNLKSGNIKTFEQYSQFSSLKEFNNHMEMWMVEYKKEFTKAELVGLKRLVRFSAKIPGVCNAKIGTLLKAIHEEYHNNGISRSSFKRMIGKAKKLGIFTVHETERKNGSQSSNLYVFNRFPINEPPTSDKLNHHKTSNLSKTKNKIIKKRKNNQFANTFLDTTVSDETTDIMTNNGDQQVSITSKKTPTTTDLDHTFTNDNVPQAFRQLVKCFFDEAKTIEEYWKMTKIAAYRNNREKEKDQVLTTAISSFKQMINKLKITKAIKKPIAYFYGILNKKLEHLYFEELLEMGVNDENGDDEVTYSLDLGMMMFS</sequence>
<protein>
    <recommendedName>
        <fullName evidence="3">Helix-turn-helix domain-containing protein</fullName>
    </recommendedName>
</protein>
<comment type="caution">
    <text evidence="1">The sequence shown here is derived from an EMBL/GenBank/DDBJ whole genome shotgun (WGS) entry which is preliminary data.</text>
</comment>
<evidence type="ECO:0000313" key="1">
    <source>
        <dbReference type="EMBL" id="MFD2683183.1"/>
    </source>
</evidence>
<dbReference type="RefSeq" id="WP_377938255.1">
    <property type="nucleotide sequence ID" value="NZ_JBHUMF010000035.1"/>
</dbReference>
<proteinExistence type="predicted"/>
<organism evidence="1 2">
    <name type="scientific">Bacillus seohaeanensis</name>
    <dbReference type="NCBI Taxonomy" id="284580"/>
    <lineage>
        <taxon>Bacteria</taxon>
        <taxon>Bacillati</taxon>
        <taxon>Bacillota</taxon>
        <taxon>Bacilli</taxon>
        <taxon>Bacillales</taxon>
        <taxon>Bacillaceae</taxon>
        <taxon>Bacillus</taxon>
    </lineage>
</organism>
<evidence type="ECO:0000313" key="2">
    <source>
        <dbReference type="Proteomes" id="UP001597506"/>
    </source>
</evidence>
<reference evidence="2" key="1">
    <citation type="journal article" date="2019" name="Int. J. Syst. Evol. Microbiol.">
        <title>The Global Catalogue of Microorganisms (GCM) 10K type strain sequencing project: providing services to taxonomists for standard genome sequencing and annotation.</title>
        <authorList>
            <consortium name="The Broad Institute Genomics Platform"/>
            <consortium name="The Broad Institute Genome Sequencing Center for Infectious Disease"/>
            <person name="Wu L."/>
            <person name="Ma J."/>
        </authorList>
    </citation>
    <scope>NUCLEOTIDE SEQUENCE [LARGE SCALE GENOMIC DNA]</scope>
    <source>
        <strain evidence="2">KCTC 3913</strain>
    </source>
</reference>
<keyword evidence="2" id="KW-1185">Reference proteome</keyword>
<dbReference type="EMBL" id="JBHUMF010000035">
    <property type="protein sequence ID" value="MFD2683183.1"/>
    <property type="molecule type" value="Genomic_DNA"/>
</dbReference>
<dbReference type="Proteomes" id="UP001597506">
    <property type="component" value="Unassembled WGS sequence"/>
</dbReference>
<name>A0ABW5RWT8_9BACI</name>
<evidence type="ECO:0008006" key="3">
    <source>
        <dbReference type="Google" id="ProtNLM"/>
    </source>
</evidence>
<gene>
    <name evidence="1" type="ORF">ACFSUL_20830</name>
</gene>
<accession>A0ABW5RWT8</accession>